<evidence type="ECO:0000259" key="7">
    <source>
        <dbReference type="SMART" id="SM00988"/>
    </source>
</evidence>
<feature type="compositionally biased region" description="Gly residues" evidence="6">
    <location>
        <begin position="161"/>
        <end position="173"/>
    </location>
</feature>
<dbReference type="EMBL" id="NRRY01000025">
    <property type="protein sequence ID" value="MBK1619722.1"/>
    <property type="molecule type" value="Genomic_DNA"/>
</dbReference>
<dbReference type="HAMAP" id="MF_00822">
    <property type="entry name" value="UreE"/>
    <property type="match status" value="1"/>
</dbReference>
<reference evidence="8 9" key="1">
    <citation type="journal article" date="2020" name="Microorganisms">
        <title>Osmotic Adaptation and Compatible Solute Biosynthesis of Phototrophic Bacteria as Revealed from Genome Analyses.</title>
        <authorList>
            <person name="Imhoff J.F."/>
            <person name="Rahn T."/>
            <person name="Kunzel S."/>
            <person name="Keller A."/>
            <person name="Neulinger S.C."/>
        </authorList>
    </citation>
    <scope>NUCLEOTIDE SEQUENCE [LARGE SCALE GENOMIC DNA]</scope>
    <source>
        <strain evidence="8 9">DSM 25653</strain>
    </source>
</reference>
<dbReference type="GO" id="GO:0005737">
    <property type="term" value="C:cytoplasm"/>
    <property type="evidence" value="ECO:0007669"/>
    <property type="project" value="UniProtKB-SubCell"/>
</dbReference>
<dbReference type="Pfam" id="PF02814">
    <property type="entry name" value="UreE_N"/>
    <property type="match status" value="1"/>
</dbReference>
<keyword evidence="4 5" id="KW-0143">Chaperone</keyword>
<gene>
    <name evidence="5" type="primary">ureE</name>
    <name evidence="8" type="ORF">CKO42_14985</name>
</gene>
<dbReference type="GO" id="GO:0006457">
    <property type="term" value="P:protein folding"/>
    <property type="evidence" value="ECO:0007669"/>
    <property type="project" value="InterPro"/>
</dbReference>
<organism evidence="8 9">
    <name type="scientific">Lamprobacter modestohalophilus</name>
    <dbReference type="NCBI Taxonomy" id="1064514"/>
    <lineage>
        <taxon>Bacteria</taxon>
        <taxon>Pseudomonadati</taxon>
        <taxon>Pseudomonadota</taxon>
        <taxon>Gammaproteobacteria</taxon>
        <taxon>Chromatiales</taxon>
        <taxon>Chromatiaceae</taxon>
        <taxon>Lamprobacter</taxon>
    </lineage>
</organism>
<dbReference type="InterPro" id="IPR012406">
    <property type="entry name" value="UreE"/>
</dbReference>
<dbReference type="GO" id="GO:0051082">
    <property type="term" value="F:unfolded protein binding"/>
    <property type="evidence" value="ECO:0007669"/>
    <property type="project" value="UniProtKB-UniRule"/>
</dbReference>
<evidence type="ECO:0000313" key="9">
    <source>
        <dbReference type="Proteomes" id="UP001138768"/>
    </source>
</evidence>
<feature type="domain" description="UreE urease accessory N-terminal" evidence="7">
    <location>
        <begin position="25"/>
        <end position="88"/>
    </location>
</feature>
<comment type="function">
    <text evidence="5">Involved in urease metallocenter assembly. Binds nickel. Probably functions as a nickel donor during metallocenter assembly.</text>
</comment>
<dbReference type="Pfam" id="PF05194">
    <property type="entry name" value="UreE_C"/>
    <property type="match status" value="1"/>
</dbReference>
<keyword evidence="9" id="KW-1185">Reference proteome</keyword>
<dbReference type="AlphaFoldDB" id="A0A9X0W9V8"/>
<name>A0A9X0W9V8_9GAMM</name>
<dbReference type="GO" id="GO:0016151">
    <property type="term" value="F:nickel cation binding"/>
    <property type="evidence" value="ECO:0007669"/>
    <property type="project" value="UniProtKB-UniRule"/>
</dbReference>
<dbReference type="Proteomes" id="UP001138768">
    <property type="component" value="Unassembled WGS sequence"/>
</dbReference>
<dbReference type="SUPFAM" id="SSF69287">
    <property type="entry name" value="Urease metallochaperone UreE, N-terminal domain"/>
    <property type="match status" value="1"/>
</dbReference>
<protein>
    <recommendedName>
        <fullName evidence="5">Urease accessory protein UreE</fullName>
    </recommendedName>
</protein>
<evidence type="ECO:0000256" key="2">
    <source>
        <dbReference type="ARBA" id="ARBA00022490"/>
    </source>
</evidence>
<keyword evidence="3 5" id="KW-0533">Nickel</keyword>
<dbReference type="InterPro" id="IPR036118">
    <property type="entry name" value="UreE_N_sf"/>
</dbReference>
<dbReference type="SUPFAM" id="SSF69737">
    <property type="entry name" value="Urease metallochaperone UreE, C-terminal domain"/>
    <property type="match status" value="1"/>
</dbReference>
<dbReference type="GO" id="GO:0065003">
    <property type="term" value="P:protein-containing complex assembly"/>
    <property type="evidence" value="ECO:0007669"/>
    <property type="project" value="InterPro"/>
</dbReference>
<dbReference type="InterPro" id="IPR007864">
    <property type="entry name" value="UreE_C_dom"/>
</dbReference>
<evidence type="ECO:0000256" key="5">
    <source>
        <dbReference type="HAMAP-Rule" id="MF_00822"/>
    </source>
</evidence>
<evidence type="ECO:0000313" key="8">
    <source>
        <dbReference type="EMBL" id="MBK1619722.1"/>
    </source>
</evidence>
<dbReference type="RefSeq" id="WP_200245638.1">
    <property type="nucleotide sequence ID" value="NZ_NRRY01000025.1"/>
</dbReference>
<evidence type="ECO:0000256" key="1">
    <source>
        <dbReference type="ARBA" id="ARBA00004496"/>
    </source>
</evidence>
<comment type="subcellular location">
    <subcellularLocation>
        <location evidence="1 5">Cytoplasm</location>
    </subcellularLocation>
</comment>
<evidence type="ECO:0000256" key="6">
    <source>
        <dbReference type="SAM" id="MobiDB-lite"/>
    </source>
</evidence>
<dbReference type="CDD" id="cd00571">
    <property type="entry name" value="UreE"/>
    <property type="match status" value="1"/>
</dbReference>
<proteinExistence type="inferred from homology"/>
<keyword evidence="2 5" id="KW-0963">Cytoplasm</keyword>
<dbReference type="InterPro" id="IPR004029">
    <property type="entry name" value="UreE_N"/>
</dbReference>
<dbReference type="Gene3D" id="3.30.70.790">
    <property type="entry name" value="UreE, C-terminal domain"/>
    <property type="match status" value="1"/>
</dbReference>
<comment type="caution">
    <text evidence="8">The sequence shown here is derived from an EMBL/GenBank/DDBJ whole genome shotgun (WGS) entry which is preliminary data.</text>
</comment>
<dbReference type="GO" id="GO:0019627">
    <property type="term" value="P:urea metabolic process"/>
    <property type="evidence" value="ECO:0007669"/>
    <property type="project" value="InterPro"/>
</dbReference>
<evidence type="ECO:0000256" key="3">
    <source>
        <dbReference type="ARBA" id="ARBA00022596"/>
    </source>
</evidence>
<dbReference type="NCBIfam" id="NF009751">
    <property type="entry name" value="PRK13261.1-1"/>
    <property type="match status" value="1"/>
</dbReference>
<accession>A0A9X0W9V8</accession>
<feature type="region of interest" description="Disordered" evidence="6">
    <location>
        <begin position="161"/>
        <end position="200"/>
    </location>
</feature>
<evidence type="ECO:0000256" key="4">
    <source>
        <dbReference type="ARBA" id="ARBA00023186"/>
    </source>
</evidence>
<sequence>MTFSDEVSLRLVRRVTTTAEETGETASEFTCTDPAVTPAGTLSLTYEQRSRSRLRAQLDDGRQVGILLPRGETLRDGDLLADEQGEVIRIRAAAEPVSCAEVDDPLQLTRAAYHLGNRHVALQIEPGRLCWLHDHVLDAMVRGLGLRVSAERAPFEPEAGAYGGAAIGPGHGHGNGHGHGHGHGQTLGEAGQEYGHSHHH</sequence>
<dbReference type="SMART" id="SM00988">
    <property type="entry name" value="UreE_N"/>
    <property type="match status" value="1"/>
</dbReference>
<comment type="similarity">
    <text evidence="5">Belongs to the UreE family.</text>
</comment>
<dbReference type="Gene3D" id="2.60.260.20">
    <property type="entry name" value="Urease metallochaperone UreE, N-terminal domain"/>
    <property type="match status" value="1"/>
</dbReference>